<proteinExistence type="predicted"/>
<organism evidence="1 2">
    <name type="scientific">Natranaeroarchaeum aerophilus</name>
    <dbReference type="NCBI Taxonomy" id="2917711"/>
    <lineage>
        <taxon>Archaea</taxon>
        <taxon>Methanobacteriati</taxon>
        <taxon>Methanobacteriota</taxon>
        <taxon>Stenosarchaea group</taxon>
        <taxon>Halobacteria</taxon>
        <taxon>Halobacteriales</taxon>
        <taxon>Natronoarchaeaceae</taxon>
        <taxon>Natranaeroarchaeum</taxon>
    </lineage>
</organism>
<dbReference type="EMBL" id="JAKRVY010000001">
    <property type="protein sequence ID" value="MCL9812813.1"/>
    <property type="molecule type" value="Genomic_DNA"/>
</dbReference>
<dbReference type="RefSeq" id="WP_250594837.1">
    <property type="nucleotide sequence ID" value="NZ_JAKRVY010000001.1"/>
</dbReference>
<protein>
    <submittedName>
        <fullName evidence="1">Uncharacterized protein</fullName>
    </submittedName>
</protein>
<sequence>MIVGGGDPEPYIDQIDAFADAGYDHVYIHQIGPEQEGFIEFAREELLPKF</sequence>
<dbReference type="InterPro" id="IPR036661">
    <property type="entry name" value="Luciferase-like_sf"/>
</dbReference>
<name>A0AAE3FP63_9EURY</name>
<evidence type="ECO:0000313" key="2">
    <source>
        <dbReference type="Proteomes" id="UP001202674"/>
    </source>
</evidence>
<keyword evidence="2" id="KW-1185">Reference proteome</keyword>
<dbReference type="AlphaFoldDB" id="A0AAE3FP63"/>
<dbReference type="Gene3D" id="3.20.20.30">
    <property type="entry name" value="Luciferase-like domain"/>
    <property type="match status" value="1"/>
</dbReference>
<comment type="caution">
    <text evidence="1">The sequence shown here is derived from an EMBL/GenBank/DDBJ whole genome shotgun (WGS) entry which is preliminary data.</text>
</comment>
<dbReference type="SUPFAM" id="SSF51679">
    <property type="entry name" value="Bacterial luciferase-like"/>
    <property type="match status" value="1"/>
</dbReference>
<reference evidence="1 2" key="1">
    <citation type="journal article" date="2022" name="Syst. Appl. Microbiol.">
        <title>Natronocalculus amylovorans gen. nov., sp. nov., and Natranaeroarchaeum aerophilus sp. nov., dominant culturable amylolytic natronoarchaea from hypersaline soda lakes in southwestern Siberia.</title>
        <authorList>
            <person name="Sorokin D.Y."/>
            <person name="Elcheninov A.G."/>
            <person name="Khizhniak T.V."/>
            <person name="Koenen M."/>
            <person name="Bale N.J."/>
            <person name="Damste J.S.S."/>
            <person name="Kublanov I.V."/>
        </authorList>
    </citation>
    <scope>NUCLEOTIDE SEQUENCE [LARGE SCALE GENOMIC DNA]</scope>
    <source>
        <strain evidence="1 2">AArc-St1-1</strain>
    </source>
</reference>
<evidence type="ECO:0000313" key="1">
    <source>
        <dbReference type="EMBL" id="MCL9812813.1"/>
    </source>
</evidence>
<accession>A0AAE3FP63</accession>
<dbReference type="GO" id="GO:0016705">
    <property type="term" value="F:oxidoreductase activity, acting on paired donors, with incorporation or reduction of molecular oxygen"/>
    <property type="evidence" value="ECO:0007669"/>
    <property type="project" value="InterPro"/>
</dbReference>
<gene>
    <name evidence="1" type="ORF">AArcSt11_04005</name>
</gene>
<dbReference type="Proteomes" id="UP001202674">
    <property type="component" value="Unassembled WGS sequence"/>
</dbReference>